<dbReference type="SUPFAM" id="SSF57850">
    <property type="entry name" value="RING/U-box"/>
    <property type="match status" value="2"/>
</dbReference>
<gene>
    <name evidence="9" type="ORF">HYPBUDRAFT_142608</name>
</gene>
<evidence type="ECO:0000256" key="6">
    <source>
        <dbReference type="SAM" id="MobiDB-lite"/>
    </source>
</evidence>
<evidence type="ECO:0000256" key="4">
    <source>
        <dbReference type="PROSITE-ProRule" id="PRU00502"/>
    </source>
</evidence>
<dbReference type="CDD" id="cd12717">
    <property type="entry name" value="RRM_ETP1"/>
    <property type="match status" value="1"/>
</dbReference>
<dbReference type="GO" id="GO:0008270">
    <property type="term" value="F:zinc ion binding"/>
    <property type="evidence" value="ECO:0007669"/>
    <property type="project" value="UniProtKB-KW"/>
</dbReference>
<dbReference type="RefSeq" id="XP_020075284.1">
    <property type="nucleotide sequence ID" value="XM_020219830.1"/>
</dbReference>
<dbReference type="Proteomes" id="UP000095085">
    <property type="component" value="Unassembled WGS sequence"/>
</dbReference>
<dbReference type="PANTHER" id="PTHR24007:SF7">
    <property type="entry name" value="BRCA1-ASSOCIATED PROTEIN"/>
    <property type="match status" value="1"/>
</dbReference>
<dbReference type="SMART" id="SM00184">
    <property type="entry name" value="RING"/>
    <property type="match status" value="1"/>
</dbReference>
<proteinExistence type="predicted"/>
<evidence type="ECO:0000313" key="9">
    <source>
        <dbReference type="EMBL" id="ODV66217.1"/>
    </source>
</evidence>
<feature type="compositionally biased region" description="Basic and acidic residues" evidence="6">
    <location>
        <begin position="576"/>
        <end position="587"/>
    </location>
</feature>
<dbReference type="PROSITE" id="PS50271">
    <property type="entry name" value="ZF_UBP"/>
    <property type="match status" value="1"/>
</dbReference>
<keyword evidence="1" id="KW-0479">Metal-binding</keyword>
<feature type="domain" description="RING-type" evidence="7">
    <location>
        <begin position="233"/>
        <end position="273"/>
    </location>
</feature>
<organism evidence="9 10">
    <name type="scientific">Hyphopichia burtonii NRRL Y-1933</name>
    <dbReference type="NCBI Taxonomy" id="984485"/>
    <lineage>
        <taxon>Eukaryota</taxon>
        <taxon>Fungi</taxon>
        <taxon>Dikarya</taxon>
        <taxon>Ascomycota</taxon>
        <taxon>Saccharomycotina</taxon>
        <taxon>Pichiomycetes</taxon>
        <taxon>Debaryomycetaceae</taxon>
        <taxon>Hyphopichia</taxon>
    </lineage>
</organism>
<dbReference type="CDD" id="cd16457">
    <property type="entry name" value="RING-H2_BRAP2"/>
    <property type="match status" value="1"/>
</dbReference>
<dbReference type="EMBL" id="KV454543">
    <property type="protein sequence ID" value="ODV66217.1"/>
    <property type="molecule type" value="Genomic_DNA"/>
</dbReference>
<dbReference type="InterPro" id="IPR001841">
    <property type="entry name" value="Znf_RING"/>
</dbReference>
<dbReference type="InterPro" id="IPR013083">
    <property type="entry name" value="Znf_RING/FYVE/PHD"/>
</dbReference>
<sequence length="608" mass="68634">MIGTDSYRIIIELNTPKESDSCDYRDSPINITSIDNPTEFKISTKANSSEMSSESIEPLRAKFLGEGVIRLFREFEEEEEESGTDFVTSSIKVTNDGDDTMVSIIAVPTYFTATDLLGFIGESYMKYITHIRILKSEKPNRFLVLIKFNDILKTAEFQLNFNGKPFNSMEPESCHVIFVKSVHFEARSLTENDTIPEVSKSLIPFLLTDPFTSPSLNDSASSNDETLIELPTCPVCLERMDSAVTGLLTIACQHTFHCQCLSKWSDDTCPICRYSNNVSNQKVRRSIRRLLQYNNSRLQQLQQQQQQQFEGASSSSLDASASGGGSEAVIETNEHCMDCSNITNLWICLICGNVGCDRYAPEQHSLKHFINSGHCFAMELNTSRVWDYAGDNYVHRLVANESDGKIVELPEKNSRSSNGIDNKKNIDANFNENFDKIDEVGFEYSQLLISQLASQREFYESLLNEKSAPKSRRGSSLTDSTVNQQALTNMEIKVEELTSKMEQLTTKTIPNLKTKISNKDNKIQQLAKDLNSSNILNDALSKKIDTLTLEKNKLENTNKDLTEQVNDLMFYLESQEKFKNEPQDVRDGTVVIKDTPNRSSASSKKKRK</sequence>
<dbReference type="GO" id="GO:0016567">
    <property type="term" value="P:protein ubiquitination"/>
    <property type="evidence" value="ECO:0007669"/>
    <property type="project" value="TreeGrafter"/>
</dbReference>
<keyword evidence="2 4" id="KW-0863">Zinc-finger</keyword>
<dbReference type="InterPro" id="IPR001607">
    <property type="entry name" value="Znf_UBP"/>
</dbReference>
<dbReference type="STRING" id="984485.A0A1E4RG27"/>
<dbReference type="SMART" id="SM00290">
    <property type="entry name" value="ZnF_UBP"/>
    <property type="match status" value="1"/>
</dbReference>
<accession>A0A1E4RG27</accession>
<protein>
    <submittedName>
        <fullName evidence="9">Zf-UBP-domain-containing protein</fullName>
    </submittedName>
</protein>
<dbReference type="AlphaFoldDB" id="A0A1E4RG27"/>
<reference evidence="10" key="1">
    <citation type="submission" date="2016-05" db="EMBL/GenBank/DDBJ databases">
        <title>Comparative genomics of biotechnologically important yeasts.</title>
        <authorList>
            <consortium name="DOE Joint Genome Institute"/>
            <person name="Riley R."/>
            <person name="Haridas S."/>
            <person name="Wolfe K.H."/>
            <person name="Lopes M.R."/>
            <person name="Hittinger C.T."/>
            <person name="Goker M."/>
            <person name="Salamov A."/>
            <person name="Wisecaver J."/>
            <person name="Long T.M."/>
            <person name="Aerts A.L."/>
            <person name="Barry K."/>
            <person name="Choi C."/>
            <person name="Clum A."/>
            <person name="Coughlan A.Y."/>
            <person name="Deshpande S."/>
            <person name="Douglass A.P."/>
            <person name="Hanson S.J."/>
            <person name="Klenk H.-P."/>
            <person name="Labutti K."/>
            <person name="Lapidus A."/>
            <person name="Lindquist E."/>
            <person name="Lipzen A."/>
            <person name="Meier-Kolthoff J.P."/>
            <person name="Ohm R.A."/>
            <person name="Otillar R.P."/>
            <person name="Pangilinan J."/>
            <person name="Peng Y."/>
            <person name="Rokas A."/>
            <person name="Rosa C.A."/>
            <person name="Scheuner C."/>
            <person name="Sibirny A.A."/>
            <person name="Slot J.C."/>
            <person name="Stielow J.B."/>
            <person name="Sun H."/>
            <person name="Kurtzman C.P."/>
            <person name="Blackwell M."/>
            <person name="Grigoriev I.V."/>
            <person name="Jeffries T.W."/>
        </authorList>
    </citation>
    <scope>NUCLEOTIDE SEQUENCE [LARGE SCALE GENOMIC DNA]</scope>
    <source>
        <strain evidence="10">NRRL Y-1933</strain>
    </source>
</reference>
<keyword evidence="3" id="KW-0862">Zinc</keyword>
<keyword evidence="5" id="KW-0175">Coiled coil</keyword>
<dbReference type="OrthoDB" id="273556at2759"/>
<dbReference type="GO" id="GO:0008139">
    <property type="term" value="F:nuclear localization sequence binding"/>
    <property type="evidence" value="ECO:0007669"/>
    <property type="project" value="EnsemblFungi"/>
</dbReference>
<evidence type="ECO:0000256" key="1">
    <source>
        <dbReference type="ARBA" id="ARBA00022723"/>
    </source>
</evidence>
<dbReference type="GO" id="GO:0045471">
    <property type="term" value="P:response to ethanol"/>
    <property type="evidence" value="ECO:0007669"/>
    <property type="project" value="EnsemblFungi"/>
</dbReference>
<dbReference type="GO" id="GO:0061630">
    <property type="term" value="F:ubiquitin protein ligase activity"/>
    <property type="evidence" value="ECO:0007669"/>
    <property type="project" value="TreeGrafter"/>
</dbReference>
<feature type="region of interest" description="Disordered" evidence="6">
    <location>
        <begin position="576"/>
        <end position="608"/>
    </location>
</feature>
<evidence type="ECO:0000259" key="8">
    <source>
        <dbReference type="PROSITE" id="PS50271"/>
    </source>
</evidence>
<feature type="domain" description="UBP-type" evidence="8">
    <location>
        <begin position="313"/>
        <end position="413"/>
    </location>
</feature>
<dbReference type="Pfam" id="PF13639">
    <property type="entry name" value="zf-RING_2"/>
    <property type="match status" value="1"/>
</dbReference>
<dbReference type="PROSITE" id="PS50089">
    <property type="entry name" value="ZF_RING_2"/>
    <property type="match status" value="1"/>
</dbReference>
<name>A0A1E4RG27_9ASCO</name>
<evidence type="ECO:0000313" key="10">
    <source>
        <dbReference type="Proteomes" id="UP000095085"/>
    </source>
</evidence>
<dbReference type="PANTHER" id="PTHR24007">
    <property type="entry name" value="BRCA1-ASSOCIATED PROTEIN"/>
    <property type="match status" value="1"/>
</dbReference>
<dbReference type="GO" id="GO:0007265">
    <property type="term" value="P:Ras protein signal transduction"/>
    <property type="evidence" value="ECO:0007669"/>
    <property type="project" value="TreeGrafter"/>
</dbReference>
<dbReference type="Gene3D" id="3.30.40.10">
    <property type="entry name" value="Zinc/RING finger domain, C3HC4 (zinc finger)"/>
    <property type="match status" value="2"/>
</dbReference>
<dbReference type="InterPro" id="IPR047243">
    <property type="entry name" value="RING-H2_BRAP2"/>
</dbReference>
<dbReference type="GO" id="GO:0005737">
    <property type="term" value="C:cytoplasm"/>
    <property type="evidence" value="ECO:0007669"/>
    <property type="project" value="TreeGrafter"/>
</dbReference>
<dbReference type="InterPro" id="IPR034931">
    <property type="entry name" value="ETP1_RRM"/>
</dbReference>
<feature type="coiled-coil region" evidence="5">
    <location>
        <begin position="537"/>
        <end position="564"/>
    </location>
</feature>
<dbReference type="Pfam" id="PF07576">
    <property type="entry name" value="BRAP2"/>
    <property type="match status" value="1"/>
</dbReference>
<evidence type="ECO:0000256" key="3">
    <source>
        <dbReference type="ARBA" id="ARBA00022833"/>
    </source>
</evidence>
<keyword evidence="10" id="KW-1185">Reference proteome</keyword>
<evidence type="ECO:0000259" key="7">
    <source>
        <dbReference type="PROSITE" id="PS50089"/>
    </source>
</evidence>
<evidence type="ECO:0000256" key="2">
    <source>
        <dbReference type="ARBA" id="ARBA00022771"/>
    </source>
</evidence>
<dbReference type="Pfam" id="PF02148">
    <property type="entry name" value="zf-UBP"/>
    <property type="match status" value="1"/>
</dbReference>
<dbReference type="InterPro" id="IPR011422">
    <property type="entry name" value="BRAP2/ETP1_RRM"/>
</dbReference>
<evidence type="ECO:0000256" key="5">
    <source>
        <dbReference type="SAM" id="Coils"/>
    </source>
</evidence>
<dbReference type="GO" id="GO:0043130">
    <property type="term" value="F:ubiquitin binding"/>
    <property type="evidence" value="ECO:0007669"/>
    <property type="project" value="EnsemblFungi"/>
</dbReference>
<dbReference type="GeneID" id="30994380"/>